<evidence type="ECO:0000256" key="3">
    <source>
        <dbReference type="ARBA" id="ARBA00023125"/>
    </source>
</evidence>
<feature type="domain" description="HTH luxR-type" evidence="6">
    <location>
        <begin position="150"/>
        <end position="215"/>
    </location>
</feature>
<dbReference type="PROSITE" id="PS00622">
    <property type="entry name" value="HTH_LUXR_1"/>
    <property type="match status" value="1"/>
</dbReference>
<dbReference type="InterPro" id="IPR001789">
    <property type="entry name" value="Sig_transdc_resp-reg_receiver"/>
</dbReference>
<dbReference type="PRINTS" id="PR00038">
    <property type="entry name" value="HTHLUXR"/>
</dbReference>
<keyword evidence="2" id="KW-0805">Transcription regulation</keyword>
<keyword evidence="3 8" id="KW-0238">DNA-binding</keyword>
<organism evidence="8 9">
    <name type="scientific">Spelaeicoccus albus</name>
    <dbReference type="NCBI Taxonomy" id="1280376"/>
    <lineage>
        <taxon>Bacteria</taxon>
        <taxon>Bacillati</taxon>
        <taxon>Actinomycetota</taxon>
        <taxon>Actinomycetes</taxon>
        <taxon>Micrococcales</taxon>
        <taxon>Brevibacteriaceae</taxon>
        <taxon>Spelaeicoccus</taxon>
    </lineage>
</organism>
<evidence type="ECO:0000259" key="6">
    <source>
        <dbReference type="PROSITE" id="PS50043"/>
    </source>
</evidence>
<evidence type="ECO:0000256" key="2">
    <source>
        <dbReference type="ARBA" id="ARBA00023015"/>
    </source>
</evidence>
<dbReference type="GO" id="GO:0003677">
    <property type="term" value="F:DNA binding"/>
    <property type="evidence" value="ECO:0007669"/>
    <property type="project" value="UniProtKB-KW"/>
</dbReference>
<dbReference type="PANTHER" id="PTHR43214:SF24">
    <property type="entry name" value="TRANSCRIPTIONAL REGULATORY PROTEIN NARL-RELATED"/>
    <property type="match status" value="1"/>
</dbReference>
<dbReference type="Gene3D" id="3.40.50.2300">
    <property type="match status" value="1"/>
</dbReference>
<evidence type="ECO:0000313" key="9">
    <source>
        <dbReference type="Proteomes" id="UP000539111"/>
    </source>
</evidence>
<keyword evidence="9" id="KW-1185">Reference proteome</keyword>
<reference evidence="8 9" key="1">
    <citation type="submission" date="2020-07" db="EMBL/GenBank/DDBJ databases">
        <title>Sequencing the genomes of 1000 actinobacteria strains.</title>
        <authorList>
            <person name="Klenk H.-P."/>
        </authorList>
    </citation>
    <scope>NUCLEOTIDE SEQUENCE [LARGE SCALE GENOMIC DNA]</scope>
    <source>
        <strain evidence="8 9">DSM 26341</strain>
    </source>
</reference>
<dbReference type="InterPro" id="IPR016032">
    <property type="entry name" value="Sig_transdc_resp-reg_C-effctor"/>
</dbReference>
<dbReference type="GO" id="GO:0000160">
    <property type="term" value="P:phosphorelay signal transduction system"/>
    <property type="evidence" value="ECO:0007669"/>
    <property type="project" value="InterPro"/>
</dbReference>
<dbReference type="InterPro" id="IPR000792">
    <property type="entry name" value="Tscrpt_reg_LuxR_C"/>
</dbReference>
<evidence type="ECO:0000256" key="1">
    <source>
        <dbReference type="ARBA" id="ARBA00022553"/>
    </source>
</evidence>
<dbReference type="RefSeq" id="WP_179425461.1">
    <property type="nucleotide sequence ID" value="NZ_JACBZP010000001.1"/>
</dbReference>
<keyword evidence="4" id="KW-0804">Transcription</keyword>
<dbReference type="CDD" id="cd06170">
    <property type="entry name" value="LuxR_C_like"/>
    <property type="match status" value="1"/>
</dbReference>
<protein>
    <submittedName>
        <fullName evidence="8">DNA-binding NarL/FixJ family response regulator</fullName>
    </submittedName>
</protein>
<comment type="caution">
    <text evidence="8">The sequence shown here is derived from an EMBL/GenBank/DDBJ whole genome shotgun (WGS) entry which is preliminary data.</text>
</comment>
<name>A0A7Z0CZE7_9MICO</name>
<dbReference type="PANTHER" id="PTHR43214">
    <property type="entry name" value="TWO-COMPONENT RESPONSE REGULATOR"/>
    <property type="match status" value="1"/>
</dbReference>
<dbReference type="SUPFAM" id="SSF52172">
    <property type="entry name" value="CheY-like"/>
    <property type="match status" value="1"/>
</dbReference>
<dbReference type="InterPro" id="IPR011006">
    <property type="entry name" value="CheY-like_superfamily"/>
</dbReference>
<evidence type="ECO:0000259" key="7">
    <source>
        <dbReference type="PROSITE" id="PS50110"/>
    </source>
</evidence>
<dbReference type="Pfam" id="PF00196">
    <property type="entry name" value="GerE"/>
    <property type="match status" value="1"/>
</dbReference>
<dbReference type="SMART" id="SM00421">
    <property type="entry name" value="HTH_LUXR"/>
    <property type="match status" value="1"/>
</dbReference>
<keyword evidence="1 5" id="KW-0597">Phosphoprotein</keyword>
<evidence type="ECO:0000256" key="5">
    <source>
        <dbReference type="PROSITE-ProRule" id="PRU00169"/>
    </source>
</evidence>
<dbReference type="SUPFAM" id="SSF46894">
    <property type="entry name" value="C-terminal effector domain of the bipartite response regulators"/>
    <property type="match status" value="1"/>
</dbReference>
<dbReference type="CDD" id="cd17535">
    <property type="entry name" value="REC_NarL-like"/>
    <property type="match status" value="1"/>
</dbReference>
<gene>
    <name evidence="8" type="ORF">BJY26_000557</name>
</gene>
<accession>A0A7Z0CZE7</accession>
<dbReference type="InterPro" id="IPR039420">
    <property type="entry name" value="WalR-like"/>
</dbReference>
<dbReference type="Pfam" id="PF00072">
    <property type="entry name" value="Response_reg"/>
    <property type="match status" value="1"/>
</dbReference>
<dbReference type="GO" id="GO:0006355">
    <property type="term" value="P:regulation of DNA-templated transcription"/>
    <property type="evidence" value="ECO:0007669"/>
    <property type="project" value="InterPro"/>
</dbReference>
<dbReference type="PROSITE" id="PS50043">
    <property type="entry name" value="HTH_LUXR_2"/>
    <property type="match status" value="1"/>
</dbReference>
<sequence length="223" mass="23872">MIKVLIADDQQVIRRGFRLFLDGADDIDVVGEASSGPDAVRQARALGVDVVLMDIRMPGGDGLSATRELAGPETVDPLPVIIVTTFDTDDYLYSSLENGAAGFILKDTDPDDLAGAVRAAARGDGLVSPAVTKRIIGEFARRRPPVTDAAPAASESLSAREIDIVRALAEGLSNAEIAERLFLEISTVKSHLGRITTKLDLRDRVQIVVWAFRHGIADLTPES</sequence>
<dbReference type="AlphaFoldDB" id="A0A7Z0CZE7"/>
<evidence type="ECO:0000256" key="4">
    <source>
        <dbReference type="ARBA" id="ARBA00023163"/>
    </source>
</evidence>
<evidence type="ECO:0000313" key="8">
    <source>
        <dbReference type="EMBL" id="NYI66251.1"/>
    </source>
</evidence>
<dbReference type="SMART" id="SM00448">
    <property type="entry name" value="REC"/>
    <property type="match status" value="1"/>
</dbReference>
<proteinExistence type="predicted"/>
<feature type="domain" description="Response regulatory" evidence="7">
    <location>
        <begin position="3"/>
        <end position="121"/>
    </location>
</feature>
<dbReference type="EMBL" id="JACBZP010000001">
    <property type="protein sequence ID" value="NYI66251.1"/>
    <property type="molecule type" value="Genomic_DNA"/>
</dbReference>
<dbReference type="Proteomes" id="UP000539111">
    <property type="component" value="Unassembled WGS sequence"/>
</dbReference>
<feature type="modified residue" description="4-aspartylphosphate" evidence="5">
    <location>
        <position position="54"/>
    </location>
</feature>
<dbReference type="PROSITE" id="PS50110">
    <property type="entry name" value="RESPONSE_REGULATORY"/>
    <property type="match status" value="1"/>
</dbReference>
<dbReference type="InterPro" id="IPR058245">
    <property type="entry name" value="NreC/VraR/RcsB-like_REC"/>
</dbReference>